<name>A0AAD3SHB5_NEPGR</name>
<reference evidence="1" key="1">
    <citation type="submission" date="2023-05" db="EMBL/GenBank/DDBJ databases">
        <title>Nepenthes gracilis genome sequencing.</title>
        <authorList>
            <person name="Fukushima K."/>
        </authorList>
    </citation>
    <scope>NUCLEOTIDE SEQUENCE</scope>
    <source>
        <strain evidence="1">SING2019-196</strain>
    </source>
</reference>
<organism evidence="1 2">
    <name type="scientific">Nepenthes gracilis</name>
    <name type="common">Slender pitcher plant</name>
    <dbReference type="NCBI Taxonomy" id="150966"/>
    <lineage>
        <taxon>Eukaryota</taxon>
        <taxon>Viridiplantae</taxon>
        <taxon>Streptophyta</taxon>
        <taxon>Embryophyta</taxon>
        <taxon>Tracheophyta</taxon>
        <taxon>Spermatophyta</taxon>
        <taxon>Magnoliopsida</taxon>
        <taxon>eudicotyledons</taxon>
        <taxon>Gunneridae</taxon>
        <taxon>Pentapetalae</taxon>
        <taxon>Caryophyllales</taxon>
        <taxon>Nepenthaceae</taxon>
        <taxon>Nepenthes</taxon>
    </lineage>
</organism>
<comment type="caution">
    <text evidence="1">The sequence shown here is derived from an EMBL/GenBank/DDBJ whole genome shotgun (WGS) entry which is preliminary data.</text>
</comment>
<dbReference type="EMBL" id="BSYO01000011">
    <property type="protein sequence ID" value="GMH11540.1"/>
    <property type="molecule type" value="Genomic_DNA"/>
</dbReference>
<evidence type="ECO:0000313" key="2">
    <source>
        <dbReference type="Proteomes" id="UP001279734"/>
    </source>
</evidence>
<dbReference type="Proteomes" id="UP001279734">
    <property type="component" value="Unassembled WGS sequence"/>
</dbReference>
<protein>
    <submittedName>
        <fullName evidence="1">Uncharacterized protein</fullName>
    </submittedName>
</protein>
<proteinExistence type="predicted"/>
<accession>A0AAD3SHB5</accession>
<keyword evidence="2" id="KW-1185">Reference proteome</keyword>
<evidence type="ECO:0000313" key="1">
    <source>
        <dbReference type="EMBL" id="GMH11540.1"/>
    </source>
</evidence>
<dbReference type="AlphaFoldDB" id="A0AAD3SHB5"/>
<gene>
    <name evidence="1" type="ORF">Nepgr_013381</name>
</gene>
<sequence>MVTRNNHHQKRHMGRLNLKLTQGQNLNAVQLTWGASMWSQARYDDLDKKIVIHNDQFGLGLILQQLGGPI</sequence>